<keyword evidence="5" id="KW-1185">Reference proteome</keyword>
<dbReference type="RefSeq" id="WP_109352415.1">
    <property type="nucleotide sequence ID" value="NZ_QFRI01000001.1"/>
</dbReference>
<dbReference type="AlphaFoldDB" id="A0A2U2X9G7"/>
<evidence type="ECO:0000256" key="1">
    <source>
        <dbReference type="ARBA" id="ARBA00022441"/>
    </source>
</evidence>
<evidence type="ECO:0000313" key="5">
    <source>
        <dbReference type="Proteomes" id="UP000245375"/>
    </source>
</evidence>
<dbReference type="InterPro" id="IPR006652">
    <property type="entry name" value="Kelch_1"/>
</dbReference>
<dbReference type="PANTHER" id="PTHR24412">
    <property type="entry name" value="KELCH PROTEIN"/>
    <property type="match status" value="1"/>
</dbReference>
<dbReference type="Gene3D" id="2.120.10.80">
    <property type="entry name" value="Kelch-type beta propeller"/>
    <property type="match status" value="2"/>
</dbReference>
<accession>A0A2U2X9G7</accession>
<evidence type="ECO:0000259" key="3">
    <source>
        <dbReference type="Pfam" id="PF24981"/>
    </source>
</evidence>
<dbReference type="EMBL" id="QFRI01000001">
    <property type="protein sequence ID" value="PWH84412.1"/>
    <property type="molecule type" value="Genomic_DNA"/>
</dbReference>
<dbReference type="SMART" id="SM00612">
    <property type="entry name" value="Kelch"/>
    <property type="match status" value="5"/>
</dbReference>
<sequence length="333" mass="37685">MKLQQIIIICCLFLQPELTFSQDSSLQGKWETINTVNTPEARHENSFVRVKHKFYLLGGRGIKPVSIYNTRTNTWSKGAKPPIEIHHFQAVMYKGNVYVFGAMTGKYPYETPLSNILIYNPKNNIWTEGVEIPKERRRGSAGVVIQKNKAYIVSGIVDGHNSKHVPWLDVYDFKTEQWTVLKDAPRSRDHFHAAIIKGEIYAAGGRNSSYATKQTFHLTIPEVDVYNIKTGNWYTLPLKNNIKTQRAGASCVVLGGDLIFIGGESFLQKHAHSEVDAYNIKNKAWRKLTNLNRGRHGSQAIVYKNSIYIVAGSGNRGGKPELDSMEKFTFLDH</sequence>
<feature type="domain" description="Attractin/MKLN-like beta-propeller" evidence="3">
    <location>
        <begin position="27"/>
        <end position="263"/>
    </location>
</feature>
<comment type="caution">
    <text evidence="4">The sequence shown here is derived from an EMBL/GenBank/DDBJ whole genome shotgun (WGS) entry which is preliminary data.</text>
</comment>
<organism evidence="4 5">
    <name type="scientific">Algibacter marinivivus</name>
    <dbReference type="NCBI Taxonomy" id="2100723"/>
    <lineage>
        <taxon>Bacteria</taxon>
        <taxon>Pseudomonadati</taxon>
        <taxon>Bacteroidota</taxon>
        <taxon>Flavobacteriia</taxon>
        <taxon>Flavobacteriales</taxon>
        <taxon>Flavobacteriaceae</taxon>
        <taxon>Algibacter</taxon>
    </lineage>
</organism>
<reference evidence="4" key="1">
    <citation type="submission" date="2018-05" db="EMBL/GenBank/DDBJ databases">
        <title>Algibacter marinivivus sp. nov., isolated from sample around a algae.</title>
        <authorList>
            <person name="Zhong X."/>
        </authorList>
    </citation>
    <scope>NUCLEOTIDE SEQUENCE [LARGE SCALE GENOMIC DNA]</scope>
    <source>
        <strain evidence="4">ZY111</strain>
    </source>
</reference>
<reference evidence="4" key="2">
    <citation type="submission" date="2018-05" db="EMBL/GenBank/DDBJ databases">
        <authorList>
            <person name="Lanie J.A."/>
            <person name="Ng W.-L."/>
            <person name="Kazmierczak K.M."/>
            <person name="Andrzejewski T.M."/>
            <person name="Davidsen T.M."/>
            <person name="Wayne K.J."/>
            <person name="Tettelin H."/>
            <person name="Glass J.I."/>
            <person name="Rusch D."/>
            <person name="Podicherti R."/>
            <person name="Tsui H.-C.T."/>
            <person name="Winkler M.E."/>
        </authorList>
    </citation>
    <scope>NUCLEOTIDE SEQUENCE [LARGE SCALE GENOMIC DNA]</scope>
    <source>
        <strain evidence="4">ZY111</strain>
    </source>
</reference>
<dbReference type="Proteomes" id="UP000245375">
    <property type="component" value="Unassembled WGS sequence"/>
</dbReference>
<gene>
    <name evidence="4" type="ORF">DIS18_07740</name>
</gene>
<dbReference type="InterPro" id="IPR015915">
    <property type="entry name" value="Kelch-typ_b-propeller"/>
</dbReference>
<name>A0A2U2X9G7_9FLAO</name>
<keyword evidence="1" id="KW-0880">Kelch repeat</keyword>
<dbReference type="SUPFAM" id="SSF117281">
    <property type="entry name" value="Kelch motif"/>
    <property type="match status" value="2"/>
</dbReference>
<evidence type="ECO:0000256" key="2">
    <source>
        <dbReference type="ARBA" id="ARBA00022737"/>
    </source>
</evidence>
<dbReference type="OrthoDB" id="996574at2"/>
<evidence type="ECO:0000313" key="4">
    <source>
        <dbReference type="EMBL" id="PWH84412.1"/>
    </source>
</evidence>
<dbReference type="InterPro" id="IPR056737">
    <property type="entry name" value="Beta-prop_ATRN-MKLN-like"/>
</dbReference>
<keyword evidence="2" id="KW-0677">Repeat</keyword>
<dbReference type="PANTHER" id="PTHR24412:SF489">
    <property type="entry name" value="RING FINGER DOMAIN AND KELCH REPEAT-CONTAINING PROTEIN DDB_G0271372"/>
    <property type="match status" value="1"/>
</dbReference>
<dbReference type="Pfam" id="PF24981">
    <property type="entry name" value="Beta-prop_ATRN-LZTR1"/>
    <property type="match status" value="1"/>
</dbReference>
<protein>
    <submittedName>
        <fullName evidence="4">Galactose oxidase</fullName>
    </submittedName>
</protein>
<proteinExistence type="predicted"/>